<dbReference type="PANTHER" id="PTHR14969:SF13">
    <property type="entry name" value="AT30094P"/>
    <property type="match status" value="1"/>
</dbReference>
<gene>
    <name evidence="3" type="ORF">JOF47_004094</name>
</gene>
<dbReference type="InterPro" id="IPR036938">
    <property type="entry name" value="PAP2/HPO_sf"/>
</dbReference>
<evidence type="ECO:0000313" key="4">
    <source>
        <dbReference type="Proteomes" id="UP001296993"/>
    </source>
</evidence>
<protein>
    <submittedName>
        <fullName evidence="3">Undecaprenyl-diphosphatase</fullName>
        <ecNumber evidence="3">3.6.1.27</ecNumber>
    </submittedName>
</protein>
<keyword evidence="3" id="KW-0378">Hydrolase</keyword>
<reference evidence="3 4" key="1">
    <citation type="submission" date="2021-03" db="EMBL/GenBank/DDBJ databases">
        <title>Sequencing the genomes of 1000 actinobacteria strains.</title>
        <authorList>
            <person name="Klenk H.-P."/>
        </authorList>
    </citation>
    <scope>NUCLEOTIDE SEQUENCE [LARGE SCALE GENOMIC DNA]</scope>
    <source>
        <strain evidence="3 4">DSM 15797</strain>
    </source>
</reference>
<proteinExistence type="predicted"/>
<dbReference type="Pfam" id="PF01569">
    <property type="entry name" value="PAP2"/>
    <property type="match status" value="1"/>
</dbReference>
<dbReference type="Proteomes" id="UP001296993">
    <property type="component" value="Unassembled WGS sequence"/>
</dbReference>
<feature type="transmembrane region" description="Helical" evidence="1">
    <location>
        <begin position="68"/>
        <end position="92"/>
    </location>
</feature>
<dbReference type="EC" id="3.6.1.27" evidence="3"/>
<sequence>MNTPRRRGPGRAPSVGSIFVLVLALTLGLFGVARRLWVSARMGEGIGTWDVPTLEWMVAHRTPVATNVAWFFSTLGSAWGMTTIALLATGFLAWRTRSYWPVLLIGFTAAGSVALTVLLKNLTARARPLLAQVVEPLPTSYAFPSGHTLNATAILGVVGYLLFLVLRSQLARILSLVSLGILVLAIGWSRIYLGHHWLTDVLQGLLIGGAWAAIVISLHHFVVLKNRRFAHWIMV</sequence>
<keyword evidence="1" id="KW-0812">Transmembrane</keyword>
<evidence type="ECO:0000313" key="3">
    <source>
        <dbReference type="EMBL" id="MBP2388521.1"/>
    </source>
</evidence>
<organism evidence="3 4">
    <name type="scientific">Paeniglutamicibacter kerguelensis</name>
    <dbReference type="NCBI Taxonomy" id="254788"/>
    <lineage>
        <taxon>Bacteria</taxon>
        <taxon>Bacillati</taxon>
        <taxon>Actinomycetota</taxon>
        <taxon>Actinomycetes</taxon>
        <taxon>Micrococcales</taxon>
        <taxon>Micrococcaceae</taxon>
        <taxon>Paeniglutamicibacter</taxon>
    </lineage>
</organism>
<dbReference type="Gene3D" id="1.20.144.10">
    <property type="entry name" value="Phosphatidic acid phosphatase type 2/haloperoxidase"/>
    <property type="match status" value="2"/>
</dbReference>
<dbReference type="InterPro" id="IPR000326">
    <property type="entry name" value="PAP2/HPO"/>
</dbReference>
<dbReference type="PANTHER" id="PTHR14969">
    <property type="entry name" value="SPHINGOSINE-1-PHOSPHATE PHOSPHOHYDROLASE"/>
    <property type="match status" value="1"/>
</dbReference>
<accession>A0ABS4XJ82</accession>
<feature type="domain" description="Phosphatidic acid phosphatase type 2/haloperoxidase" evidence="2">
    <location>
        <begin position="102"/>
        <end position="216"/>
    </location>
</feature>
<comment type="caution">
    <text evidence="3">The sequence shown here is derived from an EMBL/GenBank/DDBJ whole genome shotgun (WGS) entry which is preliminary data.</text>
</comment>
<evidence type="ECO:0000259" key="2">
    <source>
        <dbReference type="SMART" id="SM00014"/>
    </source>
</evidence>
<dbReference type="RefSeq" id="WP_210002197.1">
    <property type="nucleotide sequence ID" value="NZ_BAAAJY010000004.1"/>
</dbReference>
<dbReference type="SMART" id="SM00014">
    <property type="entry name" value="acidPPc"/>
    <property type="match status" value="1"/>
</dbReference>
<dbReference type="SUPFAM" id="SSF48317">
    <property type="entry name" value="Acid phosphatase/Vanadium-dependent haloperoxidase"/>
    <property type="match status" value="1"/>
</dbReference>
<dbReference type="EMBL" id="JAGIOF010000004">
    <property type="protein sequence ID" value="MBP2388521.1"/>
    <property type="molecule type" value="Genomic_DNA"/>
</dbReference>
<dbReference type="GO" id="GO:0050380">
    <property type="term" value="F:undecaprenyl-diphosphatase activity"/>
    <property type="evidence" value="ECO:0007669"/>
    <property type="project" value="UniProtKB-EC"/>
</dbReference>
<feature type="transmembrane region" description="Helical" evidence="1">
    <location>
        <begin position="99"/>
        <end position="119"/>
    </location>
</feature>
<evidence type="ECO:0000256" key="1">
    <source>
        <dbReference type="SAM" id="Phobius"/>
    </source>
</evidence>
<keyword evidence="4" id="KW-1185">Reference proteome</keyword>
<dbReference type="CDD" id="cd03392">
    <property type="entry name" value="PAP2_like_2"/>
    <property type="match status" value="1"/>
</dbReference>
<keyword evidence="1" id="KW-0472">Membrane</keyword>
<feature type="transmembrane region" description="Helical" evidence="1">
    <location>
        <begin position="147"/>
        <end position="166"/>
    </location>
</feature>
<feature type="transmembrane region" description="Helical" evidence="1">
    <location>
        <begin position="205"/>
        <end position="224"/>
    </location>
</feature>
<feature type="transmembrane region" description="Helical" evidence="1">
    <location>
        <begin position="173"/>
        <end position="193"/>
    </location>
</feature>
<keyword evidence="1" id="KW-1133">Transmembrane helix</keyword>
<feature type="transmembrane region" description="Helical" evidence="1">
    <location>
        <begin position="12"/>
        <end position="33"/>
    </location>
</feature>
<name>A0ABS4XJ82_9MICC</name>